<sequence length="90" mass="10541">MQLVERHIITKNHSFWSSLDQVCFASKNLYNKANYNIRQSLIFCGEFSHYNLLDKVLKSTPEYRALPAKVAQQTLRNLEQNWSSFFAGIK</sequence>
<protein>
    <submittedName>
        <fullName evidence="1">Transposase</fullName>
    </submittedName>
</protein>
<dbReference type="AlphaFoldDB" id="A0A844GSA0"/>
<comment type="caution">
    <text evidence="1">The sequence shown here is derived from an EMBL/GenBank/DDBJ whole genome shotgun (WGS) entry which is preliminary data.</text>
</comment>
<gene>
    <name evidence="1" type="ORF">GGC33_07905</name>
</gene>
<feature type="non-terminal residue" evidence="1">
    <location>
        <position position="90"/>
    </location>
</feature>
<accession>A0A844GSA0</accession>
<dbReference type="EMBL" id="WMIA01000008">
    <property type="protein sequence ID" value="MTF38850.1"/>
    <property type="molecule type" value="Genomic_DNA"/>
</dbReference>
<reference evidence="1 2" key="1">
    <citation type="submission" date="2019-11" db="EMBL/GenBank/DDBJ databases">
        <title>Isolation of a new High Light Tolerant Cyanobacteria.</title>
        <authorList>
            <person name="Dobson Z."/>
            <person name="Vaughn N."/>
            <person name="Vaughn M."/>
            <person name="Fromme P."/>
            <person name="Mazor Y."/>
        </authorList>
    </citation>
    <scope>NUCLEOTIDE SEQUENCE [LARGE SCALE GENOMIC DNA]</scope>
    <source>
        <strain evidence="1 2">0216</strain>
    </source>
</reference>
<dbReference type="Proteomes" id="UP000437131">
    <property type="component" value="Unassembled WGS sequence"/>
</dbReference>
<evidence type="ECO:0000313" key="1">
    <source>
        <dbReference type="EMBL" id="MTF38850.1"/>
    </source>
</evidence>
<name>A0A844GSA0_9CHRO</name>
<evidence type="ECO:0000313" key="2">
    <source>
        <dbReference type="Proteomes" id="UP000437131"/>
    </source>
</evidence>
<organism evidence="1 2">
    <name type="scientific">Cyanobacterium aponinum 0216</name>
    <dbReference type="NCBI Taxonomy" id="2676140"/>
    <lineage>
        <taxon>Bacteria</taxon>
        <taxon>Bacillati</taxon>
        <taxon>Cyanobacteriota</taxon>
        <taxon>Cyanophyceae</taxon>
        <taxon>Oscillatoriophycideae</taxon>
        <taxon>Chroococcales</taxon>
        <taxon>Geminocystaceae</taxon>
        <taxon>Cyanobacterium</taxon>
    </lineage>
</organism>
<proteinExistence type="predicted"/>